<evidence type="ECO:0000313" key="2">
    <source>
        <dbReference type="EMBL" id="MBR0560992.1"/>
    </source>
</evidence>
<accession>A0A8J8AW66</accession>
<evidence type="ECO:0000313" key="3">
    <source>
        <dbReference type="EMBL" id="MBS7457358.1"/>
    </source>
</evidence>
<feature type="transmembrane region" description="Helical" evidence="1">
    <location>
        <begin position="49"/>
        <end position="68"/>
    </location>
</feature>
<sequence>MMARPAVVDVAAQPHTAWLLPAALAGLAAGAVLGRVVSSGLASVADVGAALLAVLWVPLSYPVLFGIGDPEGTILALRCALVAGLAGMFVSGACFLVFRKRPALVAAAGSAALTALPASAAMDMLMSV</sequence>
<keyword evidence="1" id="KW-0472">Membrane</keyword>
<feature type="transmembrane region" description="Helical" evidence="1">
    <location>
        <begin position="103"/>
        <end position="122"/>
    </location>
</feature>
<keyword evidence="1" id="KW-1133">Transmembrane helix</keyword>
<evidence type="ECO:0000256" key="1">
    <source>
        <dbReference type="SAM" id="Phobius"/>
    </source>
</evidence>
<protein>
    <submittedName>
        <fullName evidence="2">Uncharacterized protein</fullName>
    </submittedName>
</protein>
<organism evidence="2">
    <name type="scientific">Coralloluteibacterium stylophorae</name>
    <dbReference type="NCBI Taxonomy" id="1776034"/>
    <lineage>
        <taxon>Bacteria</taxon>
        <taxon>Pseudomonadati</taxon>
        <taxon>Pseudomonadota</taxon>
        <taxon>Gammaproteobacteria</taxon>
        <taxon>Lysobacterales</taxon>
        <taxon>Lysobacteraceae</taxon>
        <taxon>Coralloluteibacterium</taxon>
    </lineage>
</organism>
<feature type="transmembrane region" description="Helical" evidence="1">
    <location>
        <begin position="18"/>
        <end position="37"/>
    </location>
</feature>
<dbReference type="Proteomes" id="UP000675747">
    <property type="component" value="Unassembled WGS sequence"/>
</dbReference>
<name>A0A8J8AW66_9GAMM</name>
<reference evidence="3 4" key="1">
    <citation type="journal article" date="2021" name="Microbiol. Resour. Announc.">
        <title>Draft Genome Sequence of Coralloluteibacterium stylophorae LMG 29479T.</title>
        <authorList>
            <person name="Karlyshev A.V."/>
            <person name="Kudryashova E.B."/>
            <person name="Ariskina E.V."/>
            <person name="Conroy A.P."/>
            <person name="Abidueva E.Y."/>
        </authorList>
    </citation>
    <scope>NUCLEOTIDE SEQUENCE [LARGE SCALE GENOMIC DNA]</scope>
    <source>
        <strain evidence="3 4">LMG 29479</strain>
    </source>
</reference>
<dbReference type="RefSeq" id="WP_211924958.1">
    <property type="nucleotide sequence ID" value="NZ_JAGQFT020000005.1"/>
</dbReference>
<proteinExistence type="predicted"/>
<keyword evidence="1" id="KW-0812">Transmembrane</keyword>
<reference evidence="2" key="2">
    <citation type="submission" date="2021-04" db="EMBL/GenBank/DDBJ databases">
        <authorList>
            <person name="Karlyshev A.V."/>
        </authorList>
    </citation>
    <scope>NUCLEOTIDE SEQUENCE</scope>
    <source>
        <strain evidence="2">LMG 29479</strain>
    </source>
</reference>
<dbReference type="EMBL" id="JAGQFT020000005">
    <property type="protein sequence ID" value="MBS7457358.1"/>
    <property type="molecule type" value="Genomic_DNA"/>
</dbReference>
<comment type="caution">
    <text evidence="2">The sequence shown here is derived from an EMBL/GenBank/DDBJ whole genome shotgun (WGS) entry which is preliminary data.</text>
</comment>
<keyword evidence="4" id="KW-1185">Reference proteome</keyword>
<feature type="transmembrane region" description="Helical" evidence="1">
    <location>
        <begin position="74"/>
        <end position="98"/>
    </location>
</feature>
<evidence type="ECO:0000313" key="4">
    <source>
        <dbReference type="Proteomes" id="UP000675747"/>
    </source>
</evidence>
<gene>
    <name evidence="2" type="ORF">KB893_00445</name>
    <name evidence="3" type="ORF">KB893_009450</name>
</gene>
<dbReference type="AlphaFoldDB" id="A0A8J8AW66"/>
<dbReference type="EMBL" id="JAGQFT010000001">
    <property type="protein sequence ID" value="MBR0560992.1"/>
    <property type="molecule type" value="Genomic_DNA"/>
</dbReference>